<keyword evidence="2" id="KW-1185">Reference proteome</keyword>
<dbReference type="RefSeq" id="WP_400188474.1">
    <property type="nucleotide sequence ID" value="NZ_JBGORX010000008.1"/>
</dbReference>
<dbReference type="EMBL" id="JBGORX010000008">
    <property type="protein sequence ID" value="MFJ1269658.1"/>
    <property type="molecule type" value="Genomic_DNA"/>
</dbReference>
<name>A0ABW8DAC4_9GAMM</name>
<dbReference type="Proteomes" id="UP001615550">
    <property type="component" value="Unassembled WGS sequence"/>
</dbReference>
<proteinExistence type="predicted"/>
<evidence type="ECO:0008006" key="3">
    <source>
        <dbReference type="Google" id="ProtNLM"/>
    </source>
</evidence>
<evidence type="ECO:0000313" key="2">
    <source>
        <dbReference type="Proteomes" id="UP001615550"/>
    </source>
</evidence>
<protein>
    <recommendedName>
        <fullName evidence="3">Coiled-coil protein</fullName>
    </recommendedName>
</protein>
<evidence type="ECO:0000313" key="1">
    <source>
        <dbReference type="EMBL" id="MFJ1269658.1"/>
    </source>
</evidence>
<reference evidence="1 2" key="1">
    <citation type="submission" date="2024-08" db="EMBL/GenBank/DDBJ databases">
        <title>Draft Genome Sequence of Legionella lytica strain DSB2004, Isolated From a Fire Sprinkler System.</title>
        <authorList>
            <person name="Everhart A.D."/>
            <person name="Kidane D.T."/>
            <person name="Farone A.L."/>
            <person name="Farone M.B."/>
        </authorList>
    </citation>
    <scope>NUCLEOTIDE SEQUENCE [LARGE SCALE GENOMIC DNA]</scope>
    <source>
        <strain evidence="1 2">DSB2004</strain>
    </source>
</reference>
<comment type="caution">
    <text evidence="1">The sequence shown here is derived from an EMBL/GenBank/DDBJ whole genome shotgun (WGS) entry which is preliminary data.</text>
</comment>
<gene>
    <name evidence="1" type="ORF">ACD661_13925</name>
</gene>
<organism evidence="1 2">
    <name type="scientific">Legionella lytica</name>
    <dbReference type="NCBI Taxonomy" id="96232"/>
    <lineage>
        <taxon>Bacteria</taxon>
        <taxon>Pseudomonadati</taxon>
        <taxon>Pseudomonadota</taxon>
        <taxon>Gammaproteobacteria</taxon>
        <taxon>Legionellales</taxon>
        <taxon>Legionellaceae</taxon>
        <taxon>Legionella</taxon>
    </lineage>
</organism>
<sequence length="284" mass="32004">MTIFVKAAKDLINRVLLKSIEDSIAEDKSSLYKWFRDTELSEKQRELTRGLQKEIDDFKNLESDEKSLAALKKLITDTDLIVEEQRKLKKWPRGHLNETLTGINSTLDRFYNLISSKTFKLVDLADNAEPFNILCFYATYYLGENIMCPIEEDIFTKALDAIASKVSASPIEIRAQKEDCLIKNLIDCKKKINGSDTEHDEYADLCLIFVTDAIKAIMRENAEICEESKPVASLPIVSFSGLGLNVKASPIKPSRGRLRVAMENASDDIKDLCVESKAKIAVSL</sequence>
<accession>A0ABW8DAC4</accession>